<keyword evidence="5 10" id="KW-0540">Nuclease</keyword>
<keyword evidence="6 10" id="KW-0479">Metal-binding</keyword>
<evidence type="ECO:0000256" key="6">
    <source>
        <dbReference type="ARBA" id="ARBA00022723"/>
    </source>
</evidence>
<feature type="region of interest" description="Disordered" evidence="11">
    <location>
        <begin position="133"/>
        <end position="245"/>
    </location>
</feature>
<dbReference type="Pfam" id="PF00075">
    <property type="entry name" value="RNase_H"/>
    <property type="match status" value="1"/>
</dbReference>
<dbReference type="GO" id="GO:0003676">
    <property type="term" value="F:nucleic acid binding"/>
    <property type="evidence" value="ECO:0007669"/>
    <property type="project" value="InterPro"/>
</dbReference>
<dbReference type="GO" id="GO:0043137">
    <property type="term" value="P:DNA replication, removal of RNA primer"/>
    <property type="evidence" value="ECO:0007669"/>
    <property type="project" value="TreeGrafter"/>
</dbReference>
<evidence type="ECO:0000313" key="13">
    <source>
        <dbReference type="EMBL" id="CCQ47402.1"/>
    </source>
</evidence>
<accession>A0A024H686</accession>
<dbReference type="EMBL" id="CAQI01000049">
    <property type="protein sequence ID" value="CCQ47402.1"/>
    <property type="molecule type" value="Genomic_DNA"/>
</dbReference>
<keyword evidence="10" id="KW-0963">Cytoplasm</keyword>
<dbReference type="GO" id="GO:0005737">
    <property type="term" value="C:cytoplasm"/>
    <property type="evidence" value="ECO:0007669"/>
    <property type="project" value="UniProtKB-SubCell"/>
</dbReference>
<dbReference type="PANTHER" id="PTHR10642:SF26">
    <property type="entry name" value="RIBONUCLEASE H1"/>
    <property type="match status" value="1"/>
</dbReference>
<gene>
    <name evidence="10 13" type="primary">rnhA</name>
    <name evidence="13" type="ORF">ARTSIC4J27_3384</name>
</gene>
<keyword evidence="8 10" id="KW-0378">Hydrolase</keyword>
<feature type="binding site" evidence="10">
    <location>
        <position position="8"/>
    </location>
    <ligand>
        <name>Mg(2+)</name>
        <dbReference type="ChEBI" id="CHEBI:18420"/>
        <label>1</label>
    </ligand>
</feature>
<dbReference type="GO" id="GO:0000287">
    <property type="term" value="F:magnesium ion binding"/>
    <property type="evidence" value="ECO:0007669"/>
    <property type="project" value="UniProtKB-UniRule"/>
</dbReference>
<evidence type="ECO:0000256" key="2">
    <source>
        <dbReference type="ARBA" id="ARBA00005300"/>
    </source>
</evidence>
<name>A0A024H686_9MICC</name>
<dbReference type="InterPro" id="IPR027843">
    <property type="entry name" value="DUF4440"/>
</dbReference>
<dbReference type="SUPFAM" id="SSF54427">
    <property type="entry name" value="NTF2-like"/>
    <property type="match status" value="1"/>
</dbReference>
<dbReference type="HAMAP" id="MF_00042">
    <property type="entry name" value="RNase_H"/>
    <property type="match status" value="1"/>
</dbReference>
<dbReference type="Gene3D" id="3.10.450.50">
    <property type="match status" value="1"/>
</dbReference>
<sequence length="384" mass="41710">MTITAAADGSALGNPGPAGWAWYVDDDCWRAGGWPHGTNNQGELMAVLDLLRATAHLPGEDLHILCDSQYVINSITKWMPGWKRKGWRKADGKPVLNVDLLKELDRELAGRKYRFEWVKGHAGHHLNEAADERARAAATAYQQGVAARSGPGFPGAHHPGGSGARAAGGAPATGQPPAAVPREDDLFSQQELSHQEVTGQELTQWDAPERKSPEPVLPRHGAGRHGSSQQDPSQQDPSQQDPSQQDFTQLDFAQLGEGAFDLDGASGQAETAPPEALVEELERELLGPLVRGDMGRTAVLLHPDFLEIGSSGRVWTRDAMMMALEEDPGERTDIEILGSDRIGPGAVLLTYRNFARSGTTLRSSLWVLDGERWRLRFHQGTPEA</sequence>
<comment type="cofactor">
    <cofactor evidence="10">
        <name>Mg(2+)</name>
        <dbReference type="ChEBI" id="CHEBI:18420"/>
    </cofactor>
    <text evidence="10">Binds 1 Mg(2+) ion per subunit. May bind a second metal ion at a regulatory site, or after substrate binding.</text>
</comment>
<dbReference type="InterPro" id="IPR012337">
    <property type="entry name" value="RNaseH-like_sf"/>
</dbReference>
<dbReference type="InterPro" id="IPR036397">
    <property type="entry name" value="RNaseH_sf"/>
</dbReference>
<feature type="compositionally biased region" description="Low complexity" evidence="11">
    <location>
        <begin position="227"/>
        <end position="245"/>
    </location>
</feature>
<proteinExistence type="inferred from homology"/>
<dbReference type="AlphaFoldDB" id="A0A024H686"/>
<feature type="binding site" evidence="10">
    <location>
        <position position="67"/>
    </location>
    <ligand>
        <name>Mg(2+)</name>
        <dbReference type="ChEBI" id="CHEBI:18420"/>
        <label>1</label>
    </ligand>
</feature>
<dbReference type="Pfam" id="PF14534">
    <property type="entry name" value="DUF4440"/>
    <property type="match status" value="1"/>
</dbReference>
<dbReference type="PROSITE" id="PS50879">
    <property type="entry name" value="RNASE_H_1"/>
    <property type="match status" value="1"/>
</dbReference>
<protein>
    <recommendedName>
        <fullName evidence="4 10">Ribonuclease H</fullName>
        <shortName evidence="10">RNase H</shortName>
        <ecNumber evidence="4 10">3.1.26.4</ecNumber>
    </recommendedName>
</protein>
<keyword evidence="9 10" id="KW-0460">Magnesium</keyword>
<dbReference type="InterPro" id="IPR050092">
    <property type="entry name" value="RNase_H"/>
</dbReference>
<comment type="subunit">
    <text evidence="3 10">Monomer.</text>
</comment>
<comment type="subcellular location">
    <subcellularLocation>
        <location evidence="10">Cytoplasm</location>
    </subcellularLocation>
</comment>
<feature type="binding site" evidence="10">
    <location>
        <position position="131"/>
    </location>
    <ligand>
        <name>Mg(2+)</name>
        <dbReference type="ChEBI" id="CHEBI:18420"/>
        <label>2</label>
    </ligand>
</feature>
<keyword evidence="14" id="KW-1185">Reference proteome</keyword>
<evidence type="ECO:0000256" key="5">
    <source>
        <dbReference type="ARBA" id="ARBA00022722"/>
    </source>
</evidence>
<dbReference type="RefSeq" id="WP_050056258.1">
    <property type="nucleotide sequence ID" value="NZ_CAQI01000049.1"/>
</dbReference>
<dbReference type="Proteomes" id="UP000035722">
    <property type="component" value="Unassembled WGS sequence"/>
</dbReference>
<evidence type="ECO:0000256" key="4">
    <source>
        <dbReference type="ARBA" id="ARBA00012180"/>
    </source>
</evidence>
<dbReference type="InterPro" id="IPR002156">
    <property type="entry name" value="RNaseH_domain"/>
</dbReference>
<comment type="similarity">
    <text evidence="2 10">Belongs to the RNase H family.</text>
</comment>
<evidence type="ECO:0000256" key="11">
    <source>
        <dbReference type="SAM" id="MobiDB-lite"/>
    </source>
</evidence>
<dbReference type="InterPro" id="IPR022892">
    <property type="entry name" value="RNaseHI"/>
</dbReference>
<feature type="domain" description="RNase H type-1" evidence="12">
    <location>
        <begin position="1"/>
        <end position="139"/>
    </location>
</feature>
<dbReference type="InterPro" id="IPR032710">
    <property type="entry name" value="NTF2-like_dom_sf"/>
</dbReference>
<evidence type="ECO:0000256" key="10">
    <source>
        <dbReference type="HAMAP-Rule" id="MF_00042"/>
    </source>
</evidence>
<evidence type="ECO:0000313" key="14">
    <source>
        <dbReference type="Proteomes" id="UP000035722"/>
    </source>
</evidence>
<evidence type="ECO:0000256" key="9">
    <source>
        <dbReference type="ARBA" id="ARBA00022842"/>
    </source>
</evidence>
<comment type="caution">
    <text evidence="13">The sequence shown here is derived from an EMBL/GenBank/DDBJ whole genome shotgun (WGS) entry which is preliminary data.</text>
</comment>
<evidence type="ECO:0000259" key="12">
    <source>
        <dbReference type="PROSITE" id="PS50879"/>
    </source>
</evidence>
<dbReference type="SUPFAM" id="SSF53098">
    <property type="entry name" value="Ribonuclease H-like"/>
    <property type="match status" value="1"/>
</dbReference>
<evidence type="ECO:0000256" key="1">
    <source>
        <dbReference type="ARBA" id="ARBA00000077"/>
    </source>
</evidence>
<organism evidence="13 14">
    <name type="scientific">Pseudarthrobacter siccitolerans</name>
    <dbReference type="NCBI Taxonomy" id="861266"/>
    <lineage>
        <taxon>Bacteria</taxon>
        <taxon>Bacillati</taxon>
        <taxon>Actinomycetota</taxon>
        <taxon>Actinomycetes</taxon>
        <taxon>Micrococcales</taxon>
        <taxon>Micrococcaceae</taxon>
        <taxon>Pseudarthrobacter</taxon>
    </lineage>
</organism>
<evidence type="ECO:0000256" key="7">
    <source>
        <dbReference type="ARBA" id="ARBA00022759"/>
    </source>
</evidence>
<keyword evidence="7 10" id="KW-0255">Endonuclease</keyword>
<reference evidence="14" key="1">
    <citation type="journal article" date="2014" name="Genome Announc.">
        <title>Genome Sequence of Arthrobacter siccitolerans 4J27, a Xeroprotectant-Producing Desiccation-Tolerant Microorganism.</title>
        <authorList>
            <person name="Manzanera M."/>
            <person name="Santa-Cruz-Calvo L."/>
            <person name="Vilchez J.I."/>
            <person name="Garcia-Fontana C."/>
            <person name="Silva-Castro G.A."/>
            <person name="Calvo C."/>
            <person name="Gonzalez-Lopez J."/>
        </authorList>
    </citation>
    <scope>NUCLEOTIDE SEQUENCE [LARGE SCALE GENOMIC DNA]</scope>
    <source>
        <strain evidence="14">4J27</strain>
    </source>
</reference>
<dbReference type="STRING" id="861266.ARTSIC4J27_3384"/>
<comment type="catalytic activity">
    <reaction evidence="1 10">
        <text>Endonucleolytic cleavage to 5'-phosphomonoester.</text>
        <dbReference type="EC" id="3.1.26.4"/>
    </reaction>
</comment>
<dbReference type="Gene3D" id="3.30.420.10">
    <property type="entry name" value="Ribonuclease H-like superfamily/Ribonuclease H"/>
    <property type="match status" value="1"/>
</dbReference>
<feature type="compositionally biased region" description="Polar residues" evidence="11">
    <location>
        <begin position="187"/>
        <end position="203"/>
    </location>
</feature>
<feature type="binding site" evidence="10">
    <location>
        <position position="43"/>
    </location>
    <ligand>
        <name>Mg(2+)</name>
        <dbReference type="ChEBI" id="CHEBI:18420"/>
        <label>1</label>
    </ligand>
</feature>
<dbReference type="EC" id="3.1.26.4" evidence="4 10"/>
<dbReference type="GO" id="GO:0004523">
    <property type="term" value="F:RNA-DNA hybrid ribonuclease activity"/>
    <property type="evidence" value="ECO:0007669"/>
    <property type="project" value="UniProtKB-UniRule"/>
</dbReference>
<dbReference type="CDD" id="cd09278">
    <property type="entry name" value="RNase_HI_prokaryote_like"/>
    <property type="match status" value="1"/>
</dbReference>
<dbReference type="PANTHER" id="PTHR10642">
    <property type="entry name" value="RIBONUCLEASE H1"/>
    <property type="match status" value="1"/>
</dbReference>
<dbReference type="OrthoDB" id="7845843at2"/>
<feature type="binding site" evidence="10">
    <location>
        <position position="8"/>
    </location>
    <ligand>
        <name>Mg(2+)</name>
        <dbReference type="ChEBI" id="CHEBI:18420"/>
        <label>2</label>
    </ligand>
</feature>
<feature type="compositionally biased region" description="Low complexity" evidence="11">
    <location>
        <begin position="136"/>
        <end position="157"/>
    </location>
</feature>
<comment type="function">
    <text evidence="10">Endonuclease that specifically degrades the RNA of RNA-DNA hybrids.</text>
</comment>
<evidence type="ECO:0000256" key="8">
    <source>
        <dbReference type="ARBA" id="ARBA00022801"/>
    </source>
</evidence>
<evidence type="ECO:0000256" key="3">
    <source>
        <dbReference type="ARBA" id="ARBA00011245"/>
    </source>
</evidence>
<feature type="compositionally biased region" description="Low complexity" evidence="11">
    <location>
        <begin position="164"/>
        <end position="177"/>
    </location>
</feature>